<name>A0A0H5DQQ4_9BACT</name>
<accession>A0A0H5DQQ4</accession>
<evidence type="ECO:0000313" key="10">
    <source>
        <dbReference type="EMBL" id="CRX38877.1"/>
    </source>
</evidence>
<dbReference type="HAMAP" id="MF_00834">
    <property type="entry name" value="BioA"/>
    <property type="match status" value="1"/>
</dbReference>
<evidence type="ECO:0000256" key="2">
    <source>
        <dbReference type="ARBA" id="ARBA00005063"/>
    </source>
</evidence>
<feature type="binding site" evidence="9">
    <location>
        <position position="270"/>
    </location>
    <ligand>
        <name>substrate</name>
    </ligand>
</feature>
<evidence type="ECO:0000256" key="7">
    <source>
        <dbReference type="ARBA" id="ARBA00022898"/>
    </source>
</evidence>
<feature type="binding site" evidence="9">
    <location>
        <position position="55"/>
    </location>
    <ligand>
        <name>substrate</name>
    </ligand>
</feature>
<dbReference type="PROSITE" id="PS00600">
    <property type="entry name" value="AA_TRANSFER_CLASS_3"/>
    <property type="match status" value="1"/>
</dbReference>
<comment type="similarity">
    <text evidence="9">Belongs to the class-III pyridoxal-phosphate-dependent aminotransferase family. BioA subfamily.</text>
</comment>
<feature type="site" description="Participates in the substrate recognition with KAPA and in a stacking interaction with the adenine ring of SAM" evidence="9">
    <location>
        <position position="20"/>
    </location>
</feature>
<dbReference type="InterPro" id="IPR005814">
    <property type="entry name" value="Aminotrans_3"/>
</dbReference>
<dbReference type="GO" id="GO:0004015">
    <property type="term" value="F:adenosylmethionine-8-amino-7-oxononanoate transaminase activity"/>
    <property type="evidence" value="ECO:0007669"/>
    <property type="project" value="UniProtKB-UniRule"/>
</dbReference>
<dbReference type="InterPro" id="IPR015421">
    <property type="entry name" value="PyrdxlP-dep_Trfase_major"/>
</dbReference>
<dbReference type="GO" id="GO:0004141">
    <property type="term" value="F:dethiobiotin synthase activity"/>
    <property type="evidence" value="ECO:0007669"/>
    <property type="project" value="TreeGrafter"/>
</dbReference>
<dbReference type="RefSeq" id="WP_098038740.1">
    <property type="nucleotide sequence ID" value="NZ_CWGJ01000025.1"/>
</dbReference>
<comment type="subcellular location">
    <subcellularLocation>
        <location evidence="9">Cytoplasm</location>
    </subcellularLocation>
</comment>
<keyword evidence="11" id="KW-1185">Reference proteome</keyword>
<evidence type="ECO:0000256" key="4">
    <source>
        <dbReference type="ARBA" id="ARBA00022679"/>
    </source>
</evidence>
<dbReference type="InterPro" id="IPR049704">
    <property type="entry name" value="Aminotrans_3_PPA_site"/>
</dbReference>
<feature type="modified residue" description="N6-(pyridoxal phosphate)lysine" evidence="9">
    <location>
        <position position="270"/>
    </location>
</feature>
<feature type="binding site" evidence="9">
    <location>
        <position position="241"/>
    </location>
    <ligand>
        <name>pyridoxal 5'-phosphate</name>
        <dbReference type="ChEBI" id="CHEBI:597326"/>
    </ligand>
</feature>
<keyword evidence="3 9" id="KW-0032">Aminotransferase</keyword>
<dbReference type="AlphaFoldDB" id="A0A0H5DQQ4"/>
<proteinExistence type="inferred from homology"/>
<evidence type="ECO:0000256" key="5">
    <source>
        <dbReference type="ARBA" id="ARBA00022691"/>
    </source>
</evidence>
<dbReference type="Gene3D" id="3.40.640.10">
    <property type="entry name" value="Type I PLP-dependent aspartate aminotransferase-like (Major domain)"/>
    <property type="match status" value="1"/>
</dbReference>
<dbReference type="Proteomes" id="UP000220251">
    <property type="component" value="Unassembled WGS sequence"/>
</dbReference>
<dbReference type="EC" id="2.6.1.62" evidence="9"/>
<evidence type="ECO:0000256" key="6">
    <source>
        <dbReference type="ARBA" id="ARBA00022756"/>
    </source>
</evidence>
<dbReference type="Gene3D" id="3.90.1150.10">
    <property type="entry name" value="Aspartate Aminotransferase, domain 1"/>
    <property type="match status" value="1"/>
</dbReference>
<comment type="function">
    <text evidence="9">Catalyzes the transfer of the alpha-amino group from S-adenosyl-L-methionine (SAM) to 7-keto-8-aminopelargonic acid (KAPA) to form 7,8-diaminopelargonic acid (DAPA). It is the only aminotransferase known to utilize SAM as an amino donor.</text>
</comment>
<dbReference type="UniPathway" id="UPA00078">
    <property type="reaction ID" value="UER00160"/>
</dbReference>
<dbReference type="Pfam" id="PF00202">
    <property type="entry name" value="Aminotran_3"/>
    <property type="match status" value="1"/>
</dbReference>
<sequence>MERERHCLAVRDQKTLWHPYTQMKTANLPLPVVSAKGAKIHLEDQRSLIDAISSWWVNLHGHAHPYIAEAIAKQANKLEHVLFAGFTHEPAVSYAERLLPKLPGSMTKVFYSDNGSTAVESALKMAIGHQRRRSGEKLRVLCFQNSFHGDTFGAMASSGKNLFNKPFWSYLFRSTMIAPPLPGQEEKSFSMLQNALLEDDIFAFIYEPALLGAGGMKSYCLQAMNRMLSLIRKRDITLIADEVMTGFGRLGPLFASELMDVKPDILCLSKGISGGFLPFALTACNESIYSSFLSDDLQDALLHGHSYTANPLGCAAAIASLDLLLSPSCQQRRNHIRDRHRQFLKRWIGHARIQRIEALGTILVLEYKEESPLGYFSSFKEALSSHFLDRGILVRPLGSTLYIMPPYCISDDELDQIYSAIEETMESPCALFP</sequence>
<organism evidence="10 11">
    <name type="scientific">Estrella lausannensis</name>
    <dbReference type="NCBI Taxonomy" id="483423"/>
    <lineage>
        <taxon>Bacteria</taxon>
        <taxon>Pseudomonadati</taxon>
        <taxon>Chlamydiota</taxon>
        <taxon>Chlamydiia</taxon>
        <taxon>Parachlamydiales</taxon>
        <taxon>Candidatus Criblamydiaceae</taxon>
        <taxon>Estrella</taxon>
    </lineage>
</organism>
<feature type="binding site" evidence="9">
    <location>
        <begin position="115"/>
        <end position="116"/>
    </location>
    <ligand>
        <name>pyridoxal 5'-phosphate</name>
        <dbReference type="ChEBI" id="CHEBI:597326"/>
    </ligand>
</feature>
<evidence type="ECO:0000256" key="9">
    <source>
        <dbReference type="HAMAP-Rule" id="MF_00834"/>
    </source>
</evidence>
<dbReference type="InterPro" id="IPR015424">
    <property type="entry name" value="PyrdxlP-dep_Trfase"/>
</dbReference>
<dbReference type="GO" id="GO:0009102">
    <property type="term" value="P:biotin biosynthetic process"/>
    <property type="evidence" value="ECO:0007669"/>
    <property type="project" value="UniProtKB-UniRule"/>
</dbReference>
<dbReference type="GO" id="GO:0005737">
    <property type="term" value="C:cytoplasm"/>
    <property type="evidence" value="ECO:0007669"/>
    <property type="project" value="UniProtKB-SubCell"/>
</dbReference>
<comment type="cofactor">
    <cofactor evidence="1 9">
        <name>pyridoxal 5'-phosphate</name>
        <dbReference type="ChEBI" id="CHEBI:597326"/>
    </cofactor>
</comment>
<feature type="binding site" evidence="9">
    <location>
        <begin position="305"/>
        <end position="306"/>
    </location>
    <ligand>
        <name>pyridoxal 5'-phosphate</name>
        <dbReference type="ChEBI" id="CHEBI:597326"/>
    </ligand>
</feature>
<comment type="catalytic activity">
    <reaction evidence="8 9">
        <text>(8S)-8-amino-7-oxononanoate + S-adenosyl-L-methionine = S-adenosyl-4-methylsulfanyl-2-oxobutanoate + (7R,8S)-7,8-diammoniononanoate</text>
        <dbReference type="Rhea" id="RHEA:16861"/>
        <dbReference type="ChEBI" id="CHEBI:16490"/>
        <dbReference type="ChEBI" id="CHEBI:59789"/>
        <dbReference type="ChEBI" id="CHEBI:149468"/>
        <dbReference type="ChEBI" id="CHEBI:149469"/>
        <dbReference type="EC" id="2.6.1.62"/>
    </reaction>
</comment>
<keyword evidence="7 9" id="KW-0663">Pyridoxal phosphate</keyword>
<evidence type="ECO:0000256" key="3">
    <source>
        <dbReference type="ARBA" id="ARBA00022576"/>
    </source>
</evidence>
<dbReference type="PANTHER" id="PTHR42684:SF3">
    <property type="entry name" value="ADENOSYLMETHIONINE-8-AMINO-7-OXONONANOATE AMINOTRANSFERASE"/>
    <property type="match status" value="1"/>
</dbReference>
<comment type="caution">
    <text evidence="9">Lacks conserved residue(s) required for the propagation of feature annotation.</text>
</comment>
<evidence type="ECO:0000256" key="8">
    <source>
        <dbReference type="ARBA" id="ARBA00048449"/>
    </source>
</evidence>
<feature type="binding site" evidence="9">
    <location>
        <position position="395"/>
    </location>
    <ligand>
        <name>substrate</name>
    </ligand>
</feature>
<feature type="binding site" evidence="9">
    <location>
        <position position="304"/>
    </location>
    <ligand>
        <name>substrate</name>
    </ligand>
</feature>
<dbReference type="InterPro" id="IPR005815">
    <property type="entry name" value="BioA"/>
</dbReference>
<dbReference type="OrthoDB" id="9801052at2"/>
<dbReference type="EMBL" id="CWGJ01000025">
    <property type="protein sequence ID" value="CRX38877.1"/>
    <property type="molecule type" value="Genomic_DNA"/>
</dbReference>
<keyword evidence="9" id="KW-0963">Cytoplasm</keyword>
<dbReference type="NCBIfam" id="TIGR00508">
    <property type="entry name" value="bioA"/>
    <property type="match status" value="1"/>
</dbReference>
<evidence type="ECO:0000313" key="11">
    <source>
        <dbReference type="Proteomes" id="UP000220251"/>
    </source>
</evidence>
<comment type="pathway">
    <text evidence="2 9">Cofactor biosynthesis; biotin biosynthesis; 7,8-diaminononanoate from 8-amino-7-oxononanoate (SAM route): step 1/1.</text>
</comment>
<dbReference type="InterPro" id="IPR015422">
    <property type="entry name" value="PyrdxlP-dep_Trfase_small"/>
</dbReference>
<keyword evidence="4 9" id="KW-0808">Transferase</keyword>
<keyword evidence="5 9" id="KW-0949">S-adenosyl-L-methionine</keyword>
<dbReference type="SUPFAM" id="SSF53383">
    <property type="entry name" value="PLP-dependent transferases"/>
    <property type="match status" value="1"/>
</dbReference>
<reference evidence="11" key="1">
    <citation type="submission" date="2015-06" db="EMBL/GenBank/DDBJ databases">
        <authorList>
            <person name="Bertelli C."/>
        </authorList>
    </citation>
    <scope>NUCLEOTIDE SEQUENCE [LARGE SCALE GENOMIC DNA]</scope>
    <source>
        <strain evidence="11">CRIB-30</strain>
    </source>
</reference>
<gene>
    <name evidence="9 10" type="primary">bioA</name>
    <name evidence="10" type="ORF">ELAC_1549</name>
</gene>
<evidence type="ECO:0000256" key="1">
    <source>
        <dbReference type="ARBA" id="ARBA00001933"/>
    </source>
</evidence>
<dbReference type="PANTHER" id="PTHR42684">
    <property type="entry name" value="ADENOSYLMETHIONINE-8-AMINO-7-OXONONANOATE AMINOTRANSFERASE"/>
    <property type="match status" value="1"/>
</dbReference>
<keyword evidence="6 9" id="KW-0093">Biotin biosynthesis</keyword>
<dbReference type="GO" id="GO:0030170">
    <property type="term" value="F:pyridoxal phosphate binding"/>
    <property type="evidence" value="ECO:0007669"/>
    <property type="project" value="UniProtKB-UniRule"/>
</dbReference>
<dbReference type="CDD" id="cd00610">
    <property type="entry name" value="OAT_like"/>
    <property type="match status" value="1"/>
</dbReference>
<protein>
    <recommendedName>
        <fullName evidence="9">Adenosylmethionine-8-amino-7-oxononanoate aminotransferase</fullName>
        <ecNumber evidence="9">2.6.1.62</ecNumber>
    </recommendedName>
    <alternativeName>
        <fullName evidence="9">7,8-diamino-pelargonic acid aminotransferase</fullName>
        <shortName evidence="9">DAPA AT</shortName>
        <shortName evidence="9">DAPA aminotransferase</shortName>
    </alternativeName>
    <alternativeName>
        <fullName evidence="9">7,8-diaminononanoate synthase</fullName>
        <shortName evidence="9">DANS</shortName>
    </alternativeName>
    <alternativeName>
        <fullName evidence="9">Diaminopelargonic acid synthase</fullName>
    </alternativeName>
</protein>
<comment type="subunit">
    <text evidence="9">Homodimer.</text>
</comment>